<gene>
    <name evidence="6" type="primary">bla</name>
    <name evidence="6" type="ORF">O6P32_06735</name>
</gene>
<dbReference type="RefSeq" id="WP_269877607.1">
    <property type="nucleotide sequence ID" value="NZ_JAPZVM010000004.1"/>
</dbReference>
<keyword evidence="6" id="KW-0378">Hydrolase</keyword>
<dbReference type="SUPFAM" id="SSF56601">
    <property type="entry name" value="beta-lactamase/transpeptidase-like"/>
    <property type="match status" value="1"/>
</dbReference>
<dbReference type="GO" id="GO:0008800">
    <property type="term" value="F:beta-lactamase activity"/>
    <property type="evidence" value="ECO:0007669"/>
    <property type="project" value="UniProtKB-EC"/>
</dbReference>
<evidence type="ECO:0000256" key="4">
    <source>
        <dbReference type="SAM" id="SignalP"/>
    </source>
</evidence>
<feature type="domain" description="Beta-lactamase class A catalytic" evidence="5">
    <location>
        <begin position="48"/>
        <end position="267"/>
    </location>
</feature>
<evidence type="ECO:0000313" key="7">
    <source>
        <dbReference type="Proteomes" id="UP001141933"/>
    </source>
</evidence>
<name>A0ABT4PH81_9BACT</name>
<evidence type="ECO:0000256" key="2">
    <source>
        <dbReference type="ARBA" id="ARBA00009009"/>
    </source>
</evidence>
<comment type="catalytic activity">
    <reaction evidence="1">
        <text>a beta-lactam + H2O = a substituted beta-amino acid</text>
        <dbReference type="Rhea" id="RHEA:20401"/>
        <dbReference type="ChEBI" id="CHEBI:15377"/>
        <dbReference type="ChEBI" id="CHEBI:35627"/>
        <dbReference type="ChEBI" id="CHEBI:140347"/>
        <dbReference type="EC" id="3.5.2.6"/>
    </reaction>
</comment>
<dbReference type="NCBIfam" id="NF012099">
    <property type="entry name" value="SubclassA2"/>
    <property type="match status" value="1"/>
</dbReference>
<protein>
    <recommendedName>
        <fullName evidence="3">beta-lactamase</fullName>
        <ecNumber evidence="3">3.5.2.6</ecNumber>
    </recommendedName>
</protein>
<comment type="similarity">
    <text evidence="2">Belongs to the class-A beta-lactamase family.</text>
</comment>
<dbReference type="Proteomes" id="UP001141933">
    <property type="component" value="Unassembled WGS sequence"/>
</dbReference>
<feature type="signal peptide" evidence="4">
    <location>
        <begin position="1"/>
        <end position="19"/>
    </location>
</feature>
<dbReference type="PANTHER" id="PTHR35333:SF3">
    <property type="entry name" value="BETA-LACTAMASE-TYPE TRANSPEPTIDASE FOLD CONTAINING PROTEIN"/>
    <property type="match status" value="1"/>
</dbReference>
<sequence>MRIFFLLFSIILCLSGLQAQQSRLQQQIRQLIESKKAQVGVAVIINGQDTLTVNNDVQYPMMSVFKLHQALAVINYIEKQGLSLDTPVYIRKEQLHPNTYSPLRDKYPQGNISLPIRELLTYTLQLSDNNACDILFEYTGGTEATDRYVRSLGINDFRICATEEDMHRDLNLCYQNWTSPLAAACLANKLIECQLFTLTNQDFIKETMLTCETGKDRIPKPFSGTSIRTGHKTGTGDRNEKGEMIGCNDVGFILLPNGTYYTLAVFVCNSSETDQTNAQIIADISETVFRFIQP</sequence>
<dbReference type="InterPro" id="IPR045155">
    <property type="entry name" value="Beta-lactam_cat"/>
</dbReference>
<keyword evidence="7" id="KW-1185">Reference proteome</keyword>
<organism evidence="6 7">
    <name type="scientific">Phocaeicola acetigenes</name>
    <dbReference type="NCBI Taxonomy" id="3016083"/>
    <lineage>
        <taxon>Bacteria</taxon>
        <taxon>Pseudomonadati</taxon>
        <taxon>Bacteroidota</taxon>
        <taxon>Bacteroidia</taxon>
        <taxon>Bacteroidales</taxon>
        <taxon>Bacteroidaceae</taxon>
        <taxon>Phocaeicola</taxon>
    </lineage>
</organism>
<dbReference type="EC" id="3.5.2.6" evidence="3"/>
<dbReference type="PANTHER" id="PTHR35333">
    <property type="entry name" value="BETA-LACTAMASE"/>
    <property type="match status" value="1"/>
</dbReference>
<dbReference type="InterPro" id="IPR012338">
    <property type="entry name" value="Beta-lactam/transpept-like"/>
</dbReference>
<reference evidence="6" key="1">
    <citation type="submission" date="2022-12" db="EMBL/GenBank/DDBJ databases">
        <title>Phocaeicola acetigenes sp. nov., isolated feces from a healthy human.</title>
        <authorList>
            <person name="Do H."/>
            <person name="Ha Y.B."/>
            <person name="Kim J.-S."/>
            <person name="Suh M.K."/>
            <person name="Kim H.S."/>
            <person name="Lee J.-S."/>
        </authorList>
    </citation>
    <scope>NUCLEOTIDE SEQUENCE</scope>
    <source>
        <strain evidence="6">KGMB11183</strain>
    </source>
</reference>
<dbReference type="EMBL" id="JAPZVM010000004">
    <property type="protein sequence ID" value="MCZ8372405.1"/>
    <property type="molecule type" value="Genomic_DNA"/>
</dbReference>
<dbReference type="Gene3D" id="3.40.710.10">
    <property type="entry name" value="DD-peptidase/beta-lactamase superfamily"/>
    <property type="match status" value="1"/>
</dbReference>
<evidence type="ECO:0000259" key="5">
    <source>
        <dbReference type="Pfam" id="PF13354"/>
    </source>
</evidence>
<feature type="chain" id="PRO_5045721729" description="beta-lactamase" evidence="4">
    <location>
        <begin position="20"/>
        <end position="294"/>
    </location>
</feature>
<accession>A0ABT4PH81</accession>
<proteinExistence type="inferred from homology"/>
<evidence type="ECO:0000256" key="3">
    <source>
        <dbReference type="ARBA" id="ARBA00012865"/>
    </source>
</evidence>
<comment type="caution">
    <text evidence="6">The sequence shown here is derived from an EMBL/GenBank/DDBJ whole genome shotgun (WGS) entry which is preliminary data.</text>
</comment>
<dbReference type="Pfam" id="PF13354">
    <property type="entry name" value="Beta-lactamase2"/>
    <property type="match status" value="1"/>
</dbReference>
<evidence type="ECO:0000313" key="6">
    <source>
        <dbReference type="EMBL" id="MCZ8372405.1"/>
    </source>
</evidence>
<dbReference type="InterPro" id="IPR000871">
    <property type="entry name" value="Beta-lactam_class-A"/>
</dbReference>
<dbReference type="NCBIfam" id="NF033103">
    <property type="entry name" value="bla_class_A"/>
    <property type="match status" value="1"/>
</dbReference>
<evidence type="ECO:0000256" key="1">
    <source>
        <dbReference type="ARBA" id="ARBA00001526"/>
    </source>
</evidence>
<keyword evidence="4" id="KW-0732">Signal</keyword>